<sequence length="165" mass="18450">MSDYIDEPDVLLYEVTGHYTNLESVMTGGTRTRRTKYPIWLNLKDLSAHSQIEYAGSEATVLHFVSGLLFVADIQFADFHSEYMAAMQDPHGWSKADEEDKADGYGLMQILPDEVAARYEAHLRGELSAPVLFDVSEGKQHPDAITRVASCESEHHDQGCWDGQG</sequence>
<gene>
    <name evidence="1" type="primary">91</name>
    <name evidence="1" type="ORF">SEA_FINCH_91</name>
</gene>
<reference evidence="2" key="1">
    <citation type="submission" date="2018-02" db="EMBL/GenBank/DDBJ databases">
        <authorList>
            <person name="Cohen D.B."/>
            <person name="Kent A.D."/>
        </authorList>
    </citation>
    <scope>NUCLEOTIDE SEQUENCE [LARGE SCALE GENOMIC DNA]</scope>
</reference>
<accession>A0A2P1JXH1</accession>
<name>A0A2P1JXH1_9CAUD</name>
<protein>
    <submittedName>
        <fullName evidence="1">Uncharacterized protein</fullName>
    </submittedName>
</protein>
<dbReference type="Proteomes" id="UP000241290">
    <property type="component" value="Genome"/>
</dbReference>
<proteinExistence type="predicted"/>
<organism evidence="1 2">
    <name type="scientific">Rhodococcus phage Finch</name>
    <dbReference type="NCBI Taxonomy" id="2094144"/>
    <lineage>
        <taxon>Viruses</taxon>
        <taxon>Duplodnaviria</taxon>
        <taxon>Heunggongvirae</taxon>
        <taxon>Uroviricota</taxon>
        <taxon>Caudoviricetes</taxon>
        <taxon>Finchvirus</taxon>
        <taxon>Finchvirus finch</taxon>
    </lineage>
</organism>
<dbReference type="RefSeq" id="YP_010059113.1">
    <property type="nucleotide sequence ID" value="NC_054724.1"/>
</dbReference>
<dbReference type="EMBL" id="MG962366">
    <property type="protein sequence ID" value="AVO25023.1"/>
    <property type="molecule type" value="Genomic_DNA"/>
</dbReference>
<evidence type="ECO:0000313" key="1">
    <source>
        <dbReference type="EMBL" id="AVO25023.1"/>
    </source>
</evidence>
<keyword evidence="2" id="KW-1185">Reference proteome</keyword>
<dbReference type="GeneID" id="64766344"/>
<dbReference type="KEGG" id="vg:64766344"/>
<evidence type="ECO:0000313" key="2">
    <source>
        <dbReference type="Proteomes" id="UP000241290"/>
    </source>
</evidence>